<gene>
    <name evidence="5" type="ORF">ALEPTO_LOCUS3054</name>
</gene>
<dbReference type="OrthoDB" id="610608at2759"/>
<evidence type="ECO:0000313" key="5">
    <source>
        <dbReference type="EMBL" id="CAG8492366.1"/>
    </source>
</evidence>
<dbReference type="Proteomes" id="UP000789508">
    <property type="component" value="Unassembled WGS sequence"/>
</dbReference>
<dbReference type="InterPro" id="IPR016166">
    <property type="entry name" value="FAD-bd_PCMH"/>
</dbReference>
<keyword evidence="2" id="KW-0560">Oxidoreductase</keyword>
<reference evidence="5" key="1">
    <citation type="submission" date="2021-06" db="EMBL/GenBank/DDBJ databases">
        <authorList>
            <person name="Kallberg Y."/>
            <person name="Tangrot J."/>
            <person name="Rosling A."/>
        </authorList>
    </citation>
    <scope>NUCLEOTIDE SEQUENCE</scope>
    <source>
        <strain evidence="5">FL130A</strain>
    </source>
</reference>
<dbReference type="EMBL" id="CAJVPS010000521">
    <property type="protein sequence ID" value="CAG8492366.1"/>
    <property type="molecule type" value="Genomic_DNA"/>
</dbReference>
<dbReference type="InterPro" id="IPR006094">
    <property type="entry name" value="Oxid_FAD_bind_N"/>
</dbReference>
<dbReference type="SUPFAM" id="SSF56176">
    <property type="entry name" value="FAD-binding/transporter-associated domain-like"/>
    <property type="match status" value="1"/>
</dbReference>
<evidence type="ECO:0000259" key="4">
    <source>
        <dbReference type="PROSITE" id="PS51387"/>
    </source>
</evidence>
<dbReference type="Pfam" id="PF01565">
    <property type="entry name" value="FAD_binding_4"/>
    <property type="match status" value="1"/>
</dbReference>
<comment type="similarity">
    <text evidence="1">Belongs to the oxygen-dependent FAD-linked oxidoreductase family.</text>
</comment>
<dbReference type="InterPro" id="IPR010031">
    <property type="entry name" value="FAD_lactone_oxidase-like"/>
</dbReference>
<organism evidence="5 6">
    <name type="scientific">Ambispora leptoticha</name>
    <dbReference type="NCBI Taxonomy" id="144679"/>
    <lineage>
        <taxon>Eukaryota</taxon>
        <taxon>Fungi</taxon>
        <taxon>Fungi incertae sedis</taxon>
        <taxon>Mucoromycota</taxon>
        <taxon>Glomeromycotina</taxon>
        <taxon>Glomeromycetes</taxon>
        <taxon>Archaeosporales</taxon>
        <taxon>Ambisporaceae</taxon>
        <taxon>Ambispora</taxon>
    </lineage>
</organism>
<evidence type="ECO:0000256" key="2">
    <source>
        <dbReference type="ARBA" id="ARBA00023002"/>
    </source>
</evidence>
<dbReference type="PANTHER" id="PTHR43762:SF1">
    <property type="entry name" value="D-ARABINONO-1,4-LACTONE OXIDASE"/>
    <property type="match status" value="1"/>
</dbReference>
<keyword evidence="3" id="KW-0732">Signal</keyword>
<dbReference type="InterPro" id="IPR016167">
    <property type="entry name" value="FAD-bd_PCMH_sub1"/>
</dbReference>
<proteinExistence type="inferred from homology"/>
<evidence type="ECO:0000256" key="3">
    <source>
        <dbReference type="SAM" id="SignalP"/>
    </source>
</evidence>
<comment type="caution">
    <text evidence="5">The sequence shown here is derived from an EMBL/GenBank/DDBJ whole genome shotgun (WGS) entry which is preliminary data.</text>
</comment>
<keyword evidence="6" id="KW-1185">Reference proteome</keyword>
<dbReference type="GO" id="GO:0016899">
    <property type="term" value="F:oxidoreductase activity, acting on the CH-OH group of donors, oxygen as acceptor"/>
    <property type="evidence" value="ECO:0007669"/>
    <property type="project" value="InterPro"/>
</dbReference>
<dbReference type="AlphaFoldDB" id="A0A9N8WK77"/>
<dbReference type="GO" id="GO:0071949">
    <property type="term" value="F:FAD binding"/>
    <property type="evidence" value="ECO:0007669"/>
    <property type="project" value="InterPro"/>
</dbReference>
<dbReference type="InterPro" id="IPR036318">
    <property type="entry name" value="FAD-bd_PCMH-like_sf"/>
</dbReference>
<feature type="signal peptide" evidence="3">
    <location>
        <begin position="1"/>
        <end position="26"/>
    </location>
</feature>
<dbReference type="Gene3D" id="3.30.43.10">
    <property type="entry name" value="Uridine Diphospho-n-acetylenolpyruvylglucosamine Reductase, domain 2"/>
    <property type="match status" value="1"/>
</dbReference>
<evidence type="ECO:0000313" key="6">
    <source>
        <dbReference type="Proteomes" id="UP000789508"/>
    </source>
</evidence>
<accession>A0A9N8WK77</accession>
<feature type="domain" description="FAD-binding PCMH-type" evidence="4">
    <location>
        <begin position="59"/>
        <end position="221"/>
    </location>
</feature>
<feature type="chain" id="PRO_5040141906" evidence="3">
    <location>
        <begin position="27"/>
        <end position="221"/>
    </location>
</feature>
<dbReference type="PROSITE" id="PS51387">
    <property type="entry name" value="FAD_PCMH"/>
    <property type="match status" value="1"/>
</dbReference>
<evidence type="ECO:0000256" key="1">
    <source>
        <dbReference type="ARBA" id="ARBA00005466"/>
    </source>
</evidence>
<name>A0A9N8WK77_9GLOM</name>
<dbReference type="PROSITE" id="PS00862">
    <property type="entry name" value="OX2_COVAL_FAD"/>
    <property type="match status" value="1"/>
</dbReference>
<dbReference type="InterPro" id="IPR016169">
    <property type="entry name" value="FAD-bd_PCMH_sub2"/>
</dbReference>
<sequence length="221" mass="24467">MTYPNRTVTLILVLLIASIFFETYESRVHKSIKRNELIENFKRLFAPTSEKSFTTWFGNVITPQYIFRPNSLDDLKDIVKNAKINGKKIRCAGRGHSWTSLSNTKDYLVIVNNLSNVTEVTKTDTYGWTITALAGTQIKTMEQALLKNNPPLAFKTMPAPDFFSASGIIAVAAHGGVTAAPSASDLVVKLQMVSGDGELQEFSNEKDPVEFNAAKLNLGEF</sequence>
<dbReference type="InterPro" id="IPR006093">
    <property type="entry name" value="Oxy_OxRdtase_FAD_BS"/>
</dbReference>
<dbReference type="PANTHER" id="PTHR43762">
    <property type="entry name" value="L-GULONOLACTONE OXIDASE"/>
    <property type="match status" value="1"/>
</dbReference>
<dbReference type="Gene3D" id="3.30.465.10">
    <property type="match status" value="1"/>
</dbReference>
<protein>
    <submittedName>
        <fullName evidence="5">5968_t:CDS:1</fullName>
    </submittedName>
</protein>